<evidence type="ECO:0000313" key="2">
    <source>
        <dbReference type="EMBL" id="QEU70627.1"/>
    </source>
</evidence>
<dbReference type="Proteomes" id="UP000326178">
    <property type="component" value="Chromosome"/>
</dbReference>
<sequence length="201" mass="21676">MDGVLLVVFFIDFVVAEQFDHKVAKWHHLSASDQRLEDAVHMDFRPARAEGFQPVGFEEYLAGAAGQPSVGVLAGQDRAPERCRPRQGHSGDSFQSEDLGGDDLVRGWSYRLGQVDARTVKETDGVVGERVAGIDEPAALDRRRGVVDVDGLGVALEETGQQVASVGRDQVACRGKDRGVAAHKFQASAQALPEVVQQASL</sequence>
<keyword evidence="3" id="KW-1185">Reference proteome</keyword>
<dbReference type="EMBL" id="CP023702">
    <property type="protein sequence ID" value="QEU70627.1"/>
    <property type="molecule type" value="Genomic_DNA"/>
</dbReference>
<gene>
    <name evidence="2" type="ORF">CP967_00405</name>
</gene>
<evidence type="ECO:0000313" key="3">
    <source>
        <dbReference type="Proteomes" id="UP000326178"/>
    </source>
</evidence>
<protein>
    <submittedName>
        <fullName evidence="2">Uncharacterized protein</fullName>
    </submittedName>
</protein>
<accession>A0A5J6F3L9</accession>
<evidence type="ECO:0000256" key="1">
    <source>
        <dbReference type="SAM" id="MobiDB-lite"/>
    </source>
</evidence>
<name>A0A5J6F3L9_9ACTN</name>
<proteinExistence type="predicted"/>
<reference evidence="2 3" key="1">
    <citation type="submission" date="2017-09" db="EMBL/GenBank/DDBJ databases">
        <authorList>
            <person name="Lee N."/>
            <person name="Cho B.-K."/>
        </authorList>
    </citation>
    <scope>NUCLEOTIDE SEQUENCE [LARGE SCALE GENOMIC DNA]</scope>
    <source>
        <strain evidence="2 3">ATCC 12769</strain>
    </source>
</reference>
<dbReference type="KEGG" id="snk:CP967_00405"/>
<feature type="region of interest" description="Disordered" evidence="1">
    <location>
        <begin position="77"/>
        <end position="97"/>
    </location>
</feature>
<dbReference type="AlphaFoldDB" id="A0A5J6F3L9"/>
<organism evidence="2 3">
    <name type="scientific">Streptomyces nitrosporeus</name>
    <dbReference type="NCBI Taxonomy" id="28894"/>
    <lineage>
        <taxon>Bacteria</taxon>
        <taxon>Bacillati</taxon>
        <taxon>Actinomycetota</taxon>
        <taxon>Actinomycetes</taxon>
        <taxon>Kitasatosporales</taxon>
        <taxon>Streptomycetaceae</taxon>
        <taxon>Streptomyces</taxon>
    </lineage>
</organism>